<dbReference type="PANTHER" id="PTHR23513">
    <property type="entry name" value="INTEGRAL MEMBRANE EFFLUX PROTEIN-RELATED"/>
    <property type="match status" value="1"/>
</dbReference>
<dbReference type="EMBL" id="LECW02000045">
    <property type="protein sequence ID" value="KRT90127.1"/>
    <property type="molecule type" value="Genomic_DNA"/>
</dbReference>
<dbReference type="STRING" id="1664069.BGLY_4511"/>
<dbReference type="EMBL" id="JARRTL010000006">
    <property type="protein sequence ID" value="MEC0483810.1"/>
    <property type="molecule type" value="Genomic_DNA"/>
</dbReference>
<reference evidence="8" key="2">
    <citation type="submission" date="2015-10" db="EMBL/GenBank/DDBJ databases">
        <authorList>
            <person name="Gilbert D.G."/>
        </authorList>
    </citation>
    <scope>NUCLEOTIDE SEQUENCE</scope>
    <source>
        <strain evidence="8">GO-13</strain>
    </source>
</reference>
<sequence>MEKKNGEISVWKKKFTFLFFSRIIKISADCFAFNSILWFLIFDGKGAIGTSLLLAVTFLPEAFLAPLAGPLVKRSALKFWMYFSDLTRAVIVLAIPLCYYNGFSPMWFVLGLMIIHSATGATYNPASITLIPQIVNEQLIQQANAILQSSSEIVRLGAVTLCGVLLTFIGPAPTLITSFTLYIISGIFVLCIKHQMAHQHAESDAAKPRGTYFARLKRGFTLVRHHKVLFPLAIYCIFMNLAASPWEALSAIYVAEDLNGTPFIHSLLKATTAGGAFLLGFILAKVKINRYGLLFITAGILEGTAYFITGLNTFLPLVFLAAFAFGAAISSINVPEFTIIQTSVEGDDQPQVYAIIHTITNLSLPLGAIACGYAAQVLSAGKVIAIGGFIEILSGIGILLFTRLAKASRLDLQKEKEASANM</sequence>
<feature type="transmembrane region" description="Helical" evidence="7">
    <location>
        <begin position="314"/>
        <end position="332"/>
    </location>
</feature>
<feature type="transmembrane region" description="Helical" evidence="7">
    <location>
        <begin position="228"/>
        <end position="246"/>
    </location>
</feature>
<accession>A0A0T6BJR4</accession>
<organism evidence="8 10">
    <name type="scientific">Bacillus glycinifermentans</name>
    <dbReference type="NCBI Taxonomy" id="1664069"/>
    <lineage>
        <taxon>Bacteria</taxon>
        <taxon>Bacillati</taxon>
        <taxon>Bacillota</taxon>
        <taxon>Bacilli</taxon>
        <taxon>Bacillales</taxon>
        <taxon>Bacillaceae</taxon>
        <taxon>Bacillus</taxon>
    </lineage>
</organism>
<feature type="transmembrane region" description="Helical" evidence="7">
    <location>
        <begin position="47"/>
        <end position="67"/>
    </location>
</feature>
<comment type="caution">
    <text evidence="8">The sequence shown here is derived from an EMBL/GenBank/DDBJ whole genome shotgun (WGS) entry which is preliminary data.</text>
</comment>
<evidence type="ECO:0000256" key="4">
    <source>
        <dbReference type="ARBA" id="ARBA00022692"/>
    </source>
</evidence>
<keyword evidence="2" id="KW-0813">Transport</keyword>
<feature type="transmembrane region" description="Helical" evidence="7">
    <location>
        <begin position="20"/>
        <end position="41"/>
    </location>
</feature>
<keyword evidence="6 7" id="KW-0472">Membrane</keyword>
<feature type="transmembrane region" description="Helical" evidence="7">
    <location>
        <begin position="352"/>
        <end position="375"/>
    </location>
</feature>
<keyword evidence="5 7" id="KW-1133">Transmembrane helix</keyword>
<dbReference type="InterPro" id="IPR011701">
    <property type="entry name" value="MFS"/>
</dbReference>
<dbReference type="Pfam" id="PF07690">
    <property type="entry name" value="MFS_1"/>
    <property type="match status" value="1"/>
</dbReference>
<evidence type="ECO:0000313" key="8">
    <source>
        <dbReference type="EMBL" id="KRT90127.1"/>
    </source>
</evidence>
<keyword evidence="11" id="KW-1185">Reference proteome</keyword>
<reference evidence="9 11" key="3">
    <citation type="submission" date="2023-03" db="EMBL/GenBank/DDBJ databases">
        <title>Agriculturally important microbes genome sequencing.</title>
        <authorList>
            <person name="Dunlap C."/>
        </authorList>
    </citation>
    <scope>NUCLEOTIDE SEQUENCE [LARGE SCALE GENOMIC DNA]</scope>
    <source>
        <strain evidence="9 11">CBP-3203</strain>
    </source>
</reference>
<gene>
    <name evidence="8" type="ORF">AB447_205970</name>
    <name evidence="9" type="ORF">P8828_02955</name>
</gene>
<keyword evidence="4 7" id="KW-0812">Transmembrane</keyword>
<protein>
    <submittedName>
        <fullName evidence="8">MFS transporter</fullName>
    </submittedName>
</protein>
<dbReference type="OrthoDB" id="2917069at2"/>
<feature type="transmembrane region" description="Helical" evidence="7">
    <location>
        <begin position="175"/>
        <end position="192"/>
    </location>
</feature>
<evidence type="ECO:0000256" key="7">
    <source>
        <dbReference type="SAM" id="Phobius"/>
    </source>
</evidence>
<dbReference type="Gene3D" id="1.20.1250.20">
    <property type="entry name" value="MFS general substrate transporter like domains"/>
    <property type="match status" value="1"/>
</dbReference>
<dbReference type="Proteomes" id="UP001341297">
    <property type="component" value="Unassembled WGS sequence"/>
</dbReference>
<feature type="transmembrane region" description="Helical" evidence="7">
    <location>
        <begin position="291"/>
        <end position="308"/>
    </location>
</feature>
<evidence type="ECO:0000256" key="2">
    <source>
        <dbReference type="ARBA" id="ARBA00022448"/>
    </source>
</evidence>
<dbReference type="Proteomes" id="UP000036168">
    <property type="component" value="Unassembled WGS sequence"/>
</dbReference>
<evidence type="ECO:0000256" key="3">
    <source>
        <dbReference type="ARBA" id="ARBA00022475"/>
    </source>
</evidence>
<evidence type="ECO:0000313" key="9">
    <source>
        <dbReference type="EMBL" id="MEC0483810.1"/>
    </source>
</evidence>
<evidence type="ECO:0000256" key="6">
    <source>
        <dbReference type="ARBA" id="ARBA00023136"/>
    </source>
</evidence>
<proteinExistence type="predicted"/>
<dbReference type="InterPro" id="IPR036259">
    <property type="entry name" value="MFS_trans_sf"/>
</dbReference>
<reference evidence="8 10" key="1">
    <citation type="journal article" date="2015" name="Int. J. Syst. Evol. Microbiol.">
        <title>Bacillus glycinifermentans sp. nov., isolated from fermented soybean paste.</title>
        <authorList>
            <person name="Kim S.J."/>
            <person name="Dunlap C.A."/>
            <person name="Kwon S.W."/>
            <person name="Rooney A.P."/>
        </authorList>
    </citation>
    <scope>NUCLEOTIDE SEQUENCE [LARGE SCALE GENOMIC DNA]</scope>
    <source>
        <strain evidence="8 10">GO-13</strain>
    </source>
</reference>
<comment type="subcellular location">
    <subcellularLocation>
        <location evidence="1">Cell membrane</location>
        <topology evidence="1">Multi-pass membrane protein</topology>
    </subcellularLocation>
</comment>
<dbReference type="GO" id="GO:0022857">
    <property type="term" value="F:transmembrane transporter activity"/>
    <property type="evidence" value="ECO:0007669"/>
    <property type="project" value="InterPro"/>
</dbReference>
<feature type="transmembrane region" description="Helical" evidence="7">
    <location>
        <begin position="266"/>
        <end position="284"/>
    </location>
</feature>
<evidence type="ECO:0000256" key="5">
    <source>
        <dbReference type="ARBA" id="ARBA00022989"/>
    </source>
</evidence>
<dbReference type="AlphaFoldDB" id="A0A0T6BJR4"/>
<evidence type="ECO:0000256" key="1">
    <source>
        <dbReference type="ARBA" id="ARBA00004651"/>
    </source>
</evidence>
<dbReference type="RefSeq" id="WP_048356328.1">
    <property type="nucleotide sequence ID" value="NZ_CP023481.1"/>
</dbReference>
<evidence type="ECO:0000313" key="10">
    <source>
        <dbReference type="Proteomes" id="UP000036168"/>
    </source>
</evidence>
<feature type="transmembrane region" description="Helical" evidence="7">
    <location>
        <begin position="381"/>
        <end position="401"/>
    </location>
</feature>
<name>A0A0T6BJR4_9BACI</name>
<evidence type="ECO:0000313" key="11">
    <source>
        <dbReference type="Proteomes" id="UP001341297"/>
    </source>
</evidence>
<dbReference type="CDD" id="cd06173">
    <property type="entry name" value="MFS_MefA_like"/>
    <property type="match status" value="1"/>
</dbReference>
<dbReference type="PANTHER" id="PTHR23513:SF9">
    <property type="entry name" value="ENTEROBACTIN EXPORTER ENTS"/>
    <property type="match status" value="1"/>
</dbReference>
<keyword evidence="3" id="KW-1003">Cell membrane</keyword>
<feature type="transmembrane region" description="Helical" evidence="7">
    <location>
        <begin position="79"/>
        <end position="102"/>
    </location>
</feature>
<dbReference type="GO" id="GO:0005886">
    <property type="term" value="C:plasma membrane"/>
    <property type="evidence" value="ECO:0007669"/>
    <property type="project" value="UniProtKB-SubCell"/>
</dbReference>
<dbReference type="SUPFAM" id="SSF103473">
    <property type="entry name" value="MFS general substrate transporter"/>
    <property type="match status" value="1"/>
</dbReference>